<evidence type="ECO:0000313" key="8">
    <source>
        <dbReference type="Proteomes" id="UP001620597"/>
    </source>
</evidence>
<gene>
    <name evidence="7" type="ORF">WG929_19990</name>
</gene>
<dbReference type="RefSeq" id="WP_416207497.1">
    <property type="nucleotide sequence ID" value="NZ_JBBKTX010000039.1"/>
</dbReference>
<feature type="transmembrane region" description="Helical" evidence="6">
    <location>
        <begin position="74"/>
        <end position="92"/>
    </location>
</feature>
<evidence type="ECO:0000256" key="1">
    <source>
        <dbReference type="ARBA" id="ARBA00004651"/>
    </source>
</evidence>
<feature type="transmembrane region" description="Helical" evidence="6">
    <location>
        <begin position="299"/>
        <end position="318"/>
    </location>
</feature>
<dbReference type="SUPFAM" id="SSF103473">
    <property type="entry name" value="MFS general substrate transporter"/>
    <property type="match status" value="1"/>
</dbReference>
<dbReference type="Proteomes" id="UP001620597">
    <property type="component" value="Unassembled WGS sequence"/>
</dbReference>
<keyword evidence="3 6" id="KW-0812">Transmembrane</keyword>
<comment type="subcellular location">
    <subcellularLocation>
        <location evidence="1">Cell membrane</location>
        <topology evidence="1">Multi-pass membrane protein</topology>
    </subcellularLocation>
</comment>
<name>A0ABW8NPB2_9GAMM</name>
<reference evidence="7 8" key="1">
    <citation type="submission" date="2024-03" db="EMBL/GenBank/DDBJ databases">
        <title>High-quality draft genome sequence of Oceanobacter sp. wDCs-4.</title>
        <authorList>
            <person name="Dong C."/>
        </authorList>
    </citation>
    <scope>NUCLEOTIDE SEQUENCE [LARGE SCALE GENOMIC DNA]</scope>
    <source>
        <strain evidence="8">wDCs-4</strain>
    </source>
</reference>
<comment type="caution">
    <text evidence="7">The sequence shown here is derived from an EMBL/GenBank/DDBJ whole genome shotgun (WGS) entry which is preliminary data.</text>
</comment>
<evidence type="ECO:0000256" key="6">
    <source>
        <dbReference type="SAM" id="Phobius"/>
    </source>
</evidence>
<feature type="transmembrane region" description="Helical" evidence="6">
    <location>
        <begin position="272"/>
        <end position="293"/>
    </location>
</feature>
<feature type="transmembrane region" description="Helical" evidence="6">
    <location>
        <begin position="131"/>
        <end position="156"/>
    </location>
</feature>
<dbReference type="InterPro" id="IPR011701">
    <property type="entry name" value="MFS"/>
</dbReference>
<evidence type="ECO:0000313" key="7">
    <source>
        <dbReference type="EMBL" id="MFK4754687.1"/>
    </source>
</evidence>
<protein>
    <submittedName>
        <fullName evidence="7">MFS transporter</fullName>
    </submittedName>
</protein>
<feature type="transmembrane region" description="Helical" evidence="6">
    <location>
        <begin position="162"/>
        <end position="182"/>
    </location>
</feature>
<feature type="transmembrane region" description="Helical" evidence="6">
    <location>
        <begin position="12"/>
        <end position="31"/>
    </location>
</feature>
<evidence type="ECO:0000256" key="3">
    <source>
        <dbReference type="ARBA" id="ARBA00022692"/>
    </source>
</evidence>
<feature type="transmembrane region" description="Helical" evidence="6">
    <location>
        <begin position="43"/>
        <end position="62"/>
    </location>
</feature>
<dbReference type="PANTHER" id="PTHR43124:SF10">
    <property type="entry name" value="PURINE EFFLUX PUMP PBUE"/>
    <property type="match status" value="1"/>
</dbReference>
<keyword evidence="2" id="KW-1003">Cell membrane</keyword>
<feature type="transmembrane region" description="Helical" evidence="6">
    <location>
        <begin position="98"/>
        <end position="119"/>
    </location>
</feature>
<keyword evidence="8" id="KW-1185">Reference proteome</keyword>
<dbReference type="EMBL" id="JBBKTX010000039">
    <property type="protein sequence ID" value="MFK4754687.1"/>
    <property type="molecule type" value="Genomic_DNA"/>
</dbReference>
<evidence type="ECO:0000256" key="4">
    <source>
        <dbReference type="ARBA" id="ARBA00022989"/>
    </source>
</evidence>
<keyword evidence="5 6" id="KW-0472">Membrane</keyword>
<feature type="transmembrane region" description="Helical" evidence="6">
    <location>
        <begin position="354"/>
        <end position="373"/>
    </location>
</feature>
<sequence length="387" mass="41090">MATTECARGRLALCSAHVAGMVDMVALPVWVGSLISGFGFSPARAGGLASIFLIGVVVASLYLAPRFNRMNARILVPIGFIVCGVLFLLNIVVDQYEIMGIFHFLGGLALGCALSLTHGTVGRSTNPHRTFALLQFANGVFAIGFMGSVPLLIHAYGAEAMYYTFAAIMCVAALLTGCFFPAQLPTPQPKRSTAKSHGSLPVGVWFGIAGVSVMAITQSMMFSFLERVGSAKGFSVEQLASMFVILGFVNLAPAALAAVLEKRFKPHLVMQFAPLFQIGLALLIVYSGSFYMYAAAGAFYPFIMIFTHTFAFGLFAKLDPSGRVVSSTPAINMLGASIGPFLGGVLVQEIGYGALPYAVSVLALVAMLSFFMIGRHIKRNSPVVLSH</sequence>
<evidence type="ECO:0000256" key="5">
    <source>
        <dbReference type="ARBA" id="ARBA00023136"/>
    </source>
</evidence>
<evidence type="ECO:0000256" key="2">
    <source>
        <dbReference type="ARBA" id="ARBA00022475"/>
    </source>
</evidence>
<feature type="transmembrane region" description="Helical" evidence="6">
    <location>
        <begin position="202"/>
        <end position="224"/>
    </location>
</feature>
<keyword evidence="4 6" id="KW-1133">Transmembrane helix</keyword>
<dbReference type="Pfam" id="PF07690">
    <property type="entry name" value="MFS_1"/>
    <property type="match status" value="1"/>
</dbReference>
<proteinExistence type="predicted"/>
<organism evidence="7 8">
    <name type="scientific">Oceanobacter antarcticus</name>
    <dbReference type="NCBI Taxonomy" id="3133425"/>
    <lineage>
        <taxon>Bacteria</taxon>
        <taxon>Pseudomonadati</taxon>
        <taxon>Pseudomonadota</taxon>
        <taxon>Gammaproteobacteria</taxon>
        <taxon>Oceanospirillales</taxon>
        <taxon>Oceanospirillaceae</taxon>
        <taxon>Oceanobacter</taxon>
    </lineage>
</organism>
<feature type="transmembrane region" description="Helical" evidence="6">
    <location>
        <begin position="239"/>
        <end position="260"/>
    </location>
</feature>
<dbReference type="InterPro" id="IPR050189">
    <property type="entry name" value="MFS_Efflux_Transporters"/>
</dbReference>
<dbReference type="PANTHER" id="PTHR43124">
    <property type="entry name" value="PURINE EFFLUX PUMP PBUE"/>
    <property type="match status" value="1"/>
</dbReference>
<feature type="transmembrane region" description="Helical" evidence="6">
    <location>
        <begin position="330"/>
        <end position="348"/>
    </location>
</feature>
<dbReference type="InterPro" id="IPR036259">
    <property type="entry name" value="MFS_trans_sf"/>
</dbReference>
<accession>A0ABW8NPB2</accession>
<dbReference type="Gene3D" id="1.20.1250.20">
    <property type="entry name" value="MFS general substrate transporter like domains"/>
    <property type="match status" value="1"/>
</dbReference>